<comment type="caution">
    <text evidence="1">The sequence shown here is derived from an EMBL/GenBank/DDBJ whole genome shotgun (WGS) entry which is preliminary data.</text>
</comment>
<evidence type="ECO:0000313" key="2">
    <source>
        <dbReference type="Proteomes" id="UP001595974"/>
    </source>
</evidence>
<dbReference type="RefSeq" id="WP_232516503.1">
    <property type="nucleotide sequence ID" value="NZ_JBHSOG010000061.1"/>
</dbReference>
<dbReference type="Proteomes" id="UP001595974">
    <property type="component" value="Unassembled WGS sequence"/>
</dbReference>
<dbReference type="EMBL" id="JBHSOG010000061">
    <property type="protein sequence ID" value="MFC5770940.1"/>
    <property type="molecule type" value="Genomic_DNA"/>
</dbReference>
<organism evidence="1 2">
    <name type="scientific">Thauera sinica</name>
    <dbReference type="NCBI Taxonomy" id="2665146"/>
    <lineage>
        <taxon>Bacteria</taxon>
        <taxon>Pseudomonadati</taxon>
        <taxon>Pseudomonadota</taxon>
        <taxon>Betaproteobacteria</taxon>
        <taxon>Rhodocyclales</taxon>
        <taxon>Zoogloeaceae</taxon>
        <taxon>Thauera</taxon>
    </lineage>
</organism>
<keyword evidence="2" id="KW-1185">Reference proteome</keyword>
<accession>A0ABW1AUH9</accession>
<reference evidence="2" key="1">
    <citation type="journal article" date="2019" name="Int. J. Syst. Evol. Microbiol.">
        <title>The Global Catalogue of Microorganisms (GCM) 10K type strain sequencing project: providing services to taxonomists for standard genome sequencing and annotation.</title>
        <authorList>
            <consortium name="The Broad Institute Genomics Platform"/>
            <consortium name="The Broad Institute Genome Sequencing Center for Infectious Disease"/>
            <person name="Wu L."/>
            <person name="Ma J."/>
        </authorList>
    </citation>
    <scope>NUCLEOTIDE SEQUENCE [LARGE SCALE GENOMIC DNA]</scope>
    <source>
        <strain evidence="2">SHR3</strain>
    </source>
</reference>
<name>A0ABW1AUH9_9RHOO</name>
<sequence>MSSAAGFDPRRFKALERAGFDRIAARYADGARLHATLADALPAAVGAELEAYRAADGGAGHAMPARALVAVARRPS</sequence>
<evidence type="ECO:0000313" key="1">
    <source>
        <dbReference type="EMBL" id="MFC5770940.1"/>
    </source>
</evidence>
<protein>
    <recommendedName>
        <fullName evidence="3">Methyltransferase type 11</fullName>
    </recommendedName>
</protein>
<gene>
    <name evidence="1" type="ORF">ACFPTN_16290</name>
</gene>
<evidence type="ECO:0008006" key="3">
    <source>
        <dbReference type="Google" id="ProtNLM"/>
    </source>
</evidence>
<proteinExistence type="predicted"/>